<evidence type="ECO:0000256" key="1">
    <source>
        <dbReference type="ARBA" id="ARBA00001966"/>
    </source>
</evidence>
<dbReference type="InterPro" id="IPR013984">
    <property type="entry name" value="Ald_Fedxn_OxRdtase_dom2"/>
</dbReference>
<comment type="cofactor">
    <cofactor evidence="1">
        <name>[4Fe-4S] cluster</name>
        <dbReference type="ChEBI" id="CHEBI:49883"/>
    </cofactor>
</comment>
<dbReference type="InterPro" id="IPR036021">
    <property type="entry name" value="Tungsten_al_ferr_oxy-like_C"/>
</dbReference>
<dbReference type="SMART" id="SM00790">
    <property type="entry name" value="AFOR_N"/>
    <property type="match status" value="1"/>
</dbReference>
<evidence type="ECO:0000256" key="5">
    <source>
        <dbReference type="ARBA" id="ARBA00023002"/>
    </source>
</evidence>
<organism evidence="11 12">
    <name type="scientific">Leptolinea tardivitalis</name>
    <dbReference type="NCBI Taxonomy" id="229920"/>
    <lineage>
        <taxon>Bacteria</taxon>
        <taxon>Bacillati</taxon>
        <taxon>Chloroflexota</taxon>
        <taxon>Anaerolineae</taxon>
        <taxon>Anaerolineales</taxon>
        <taxon>Anaerolineaceae</taxon>
        <taxon>Leptolinea</taxon>
    </lineage>
</organism>
<evidence type="ECO:0000313" key="11">
    <source>
        <dbReference type="EMBL" id="KPL72904.1"/>
    </source>
</evidence>
<comment type="caution">
    <text evidence="11">The sequence shown here is derived from an EMBL/GenBank/DDBJ whole genome shotgun (WGS) entry which is preliminary data.</text>
</comment>
<gene>
    <name evidence="11" type="ORF">ADM99_07615</name>
</gene>
<evidence type="ECO:0000256" key="7">
    <source>
        <dbReference type="ARBA" id="ARBA00023014"/>
    </source>
</evidence>
<dbReference type="EMBL" id="LGCK01000007">
    <property type="protein sequence ID" value="KPL72904.1"/>
    <property type="molecule type" value="Genomic_DNA"/>
</dbReference>
<comment type="similarity">
    <text evidence="2">Belongs to the AOR/FOR family.</text>
</comment>
<dbReference type="PANTHER" id="PTHR30038:SF0">
    <property type="entry name" value="TUNGSTEN-CONTAINING ALDEHYDE FERREDOXIN OXIDOREDUCTASE"/>
    <property type="match status" value="1"/>
</dbReference>
<keyword evidence="4" id="KW-0479">Metal-binding</keyword>
<dbReference type="InterPro" id="IPR001203">
    <property type="entry name" value="OxRdtase_Ald_Fedxn_C"/>
</dbReference>
<dbReference type="RefSeq" id="WP_062420971.1">
    <property type="nucleotide sequence ID" value="NZ_BBYA01000008.1"/>
</dbReference>
<dbReference type="GO" id="GO:0009055">
    <property type="term" value="F:electron transfer activity"/>
    <property type="evidence" value="ECO:0007669"/>
    <property type="project" value="InterPro"/>
</dbReference>
<dbReference type="Gene3D" id="3.60.9.10">
    <property type="entry name" value="Aldehyde ferredoxin oxidoreductase, N-terminal domain"/>
    <property type="match status" value="1"/>
</dbReference>
<dbReference type="GO" id="GO:0046872">
    <property type="term" value="F:metal ion binding"/>
    <property type="evidence" value="ECO:0007669"/>
    <property type="project" value="UniProtKB-KW"/>
</dbReference>
<feature type="region of interest" description="Disordered" evidence="9">
    <location>
        <begin position="548"/>
        <end position="568"/>
    </location>
</feature>
<reference evidence="11 12" key="1">
    <citation type="submission" date="2015-07" db="EMBL/GenBank/DDBJ databases">
        <title>Genome sequence of Leptolinea tardivitalis DSM 16556.</title>
        <authorList>
            <person name="Hemp J."/>
            <person name="Ward L.M."/>
            <person name="Pace L.A."/>
            <person name="Fischer W.W."/>
        </authorList>
    </citation>
    <scope>NUCLEOTIDE SEQUENCE [LARGE SCALE GENOMIC DNA]</scope>
    <source>
        <strain evidence="11 12">YMTK-2</strain>
    </source>
</reference>
<evidence type="ECO:0000256" key="9">
    <source>
        <dbReference type="SAM" id="MobiDB-lite"/>
    </source>
</evidence>
<dbReference type="InterPro" id="IPR013985">
    <property type="entry name" value="Ald_Fedxn_OxRdtase_dom3"/>
</dbReference>
<dbReference type="Gene3D" id="1.10.569.10">
    <property type="entry name" value="Aldehyde Ferredoxin Oxidoreductase Protein, subunit A, domain 2"/>
    <property type="match status" value="1"/>
</dbReference>
<dbReference type="SUPFAM" id="SSF48310">
    <property type="entry name" value="Aldehyde ferredoxin oxidoreductase, C-terminal domains"/>
    <property type="match status" value="1"/>
</dbReference>
<evidence type="ECO:0000256" key="3">
    <source>
        <dbReference type="ARBA" id="ARBA00022485"/>
    </source>
</evidence>
<comment type="cofactor">
    <cofactor evidence="8">
        <name>tungstopterin</name>
        <dbReference type="ChEBI" id="CHEBI:30402"/>
    </cofactor>
</comment>
<dbReference type="PATRIC" id="fig|229920.5.peg.1494"/>
<keyword evidence="6" id="KW-0408">Iron</keyword>
<sequence>MYGWTGIILRVNLTTGEIKKEPTNLQDAKLFIGARGLASKILTDEIDPKIDPLSAENKLIFAPGPLSGTMAPSMGRYDVVCKAPLTGLLAASNSGGSFGPEIKFAGYDLVIVEGAAKKPVYLWINDDNVEIRDASEIWGKNVPDTTEALRAATDEDAKVACIGPAGEKKVLFASIMNEMHRAAGRSGVGAVMGSKNLKAVVVVGTKPIAVADPEAFEKAVMVARKKITEHPVGGTGLRVYGTDVLTNILNSVGSLPTRNFHEGYFPNADKFGGESLTAKYLTRPRGCFSCIISCGRATKVTNPKYAGEGEGPEYETAWGFGSDCGIDNMDAVVKANFICNELGLDTITMATTIACAMDLYESGFITGKDTGGLAVKFGDADTMLKLVEMTANREGFGDQLAEGSFRLATRYGHPEYSMSAKKQEMPAYDPRGIQGIGLHYATSNRGGCHVRGYTISPEVLGVPFKVDQHATEGKPQLVITFQNLTAALDSTGSCLFTTFGIGAEELAALLSAVTGVTYTVDDFMKAGDRIWNLERLFGLKSAITGKDDRLPDRMSKEPIPAGPSKGEISHLDKMLPEYYTLRGWDSKGVPTPEKLHDLSLA</sequence>
<dbReference type="PANTHER" id="PTHR30038">
    <property type="entry name" value="ALDEHYDE FERREDOXIN OXIDOREDUCTASE"/>
    <property type="match status" value="1"/>
</dbReference>
<dbReference type="InterPro" id="IPR036503">
    <property type="entry name" value="Ald_Fedxn_OxRdtase_N_sf"/>
</dbReference>
<dbReference type="InterPro" id="IPR013983">
    <property type="entry name" value="Ald_Fedxn_OxRdtase_N"/>
</dbReference>
<feature type="domain" description="Aldehyde ferredoxin oxidoreductase N-terminal" evidence="10">
    <location>
        <begin position="4"/>
        <end position="206"/>
    </location>
</feature>
<dbReference type="Proteomes" id="UP000050430">
    <property type="component" value="Unassembled WGS sequence"/>
</dbReference>
<evidence type="ECO:0000256" key="4">
    <source>
        <dbReference type="ARBA" id="ARBA00022723"/>
    </source>
</evidence>
<dbReference type="Gene3D" id="1.10.599.10">
    <property type="entry name" value="Aldehyde Ferredoxin Oxidoreductase Protein, subunit A, domain 3"/>
    <property type="match status" value="1"/>
</dbReference>
<proteinExistence type="inferred from homology"/>
<dbReference type="InterPro" id="IPR051919">
    <property type="entry name" value="W-dependent_AOR"/>
</dbReference>
<dbReference type="STRING" id="229920.ADM99_07615"/>
<dbReference type="OrthoDB" id="9763894at2"/>
<evidence type="ECO:0000256" key="8">
    <source>
        <dbReference type="ARBA" id="ARBA00049934"/>
    </source>
</evidence>
<dbReference type="GO" id="GO:0016625">
    <property type="term" value="F:oxidoreductase activity, acting on the aldehyde or oxo group of donors, iron-sulfur protein as acceptor"/>
    <property type="evidence" value="ECO:0007669"/>
    <property type="project" value="InterPro"/>
</dbReference>
<evidence type="ECO:0000256" key="2">
    <source>
        <dbReference type="ARBA" id="ARBA00011032"/>
    </source>
</evidence>
<keyword evidence="5" id="KW-0560">Oxidoreductase</keyword>
<accession>A0A0P6WS18</accession>
<keyword evidence="3" id="KW-0004">4Fe-4S</keyword>
<evidence type="ECO:0000256" key="6">
    <source>
        <dbReference type="ARBA" id="ARBA00023004"/>
    </source>
</evidence>
<keyword evidence="7" id="KW-0411">Iron-sulfur</keyword>
<dbReference type="GO" id="GO:0051539">
    <property type="term" value="F:4 iron, 4 sulfur cluster binding"/>
    <property type="evidence" value="ECO:0007669"/>
    <property type="project" value="UniProtKB-KW"/>
</dbReference>
<dbReference type="Pfam" id="PF02730">
    <property type="entry name" value="AFOR_N"/>
    <property type="match status" value="1"/>
</dbReference>
<dbReference type="AlphaFoldDB" id="A0A0P6WS18"/>
<evidence type="ECO:0000259" key="10">
    <source>
        <dbReference type="SMART" id="SM00790"/>
    </source>
</evidence>
<dbReference type="Pfam" id="PF01314">
    <property type="entry name" value="AFOR_C"/>
    <property type="match status" value="1"/>
</dbReference>
<protein>
    <submittedName>
        <fullName evidence="11">Aldehyde:ferredoxin oxidoreductase</fullName>
    </submittedName>
</protein>
<evidence type="ECO:0000313" key="12">
    <source>
        <dbReference type="Proteomes" id="UP000050430"/>
    </source>
</evidence>
<keyword evidence="12" id="KW-1185">Reference proteome</keyword>
<dbReference type="SUPFAM" id="SSF56228">
    <property type="entry name" value="Aldehyde ferredoxin oxidoreductase, N-terminal domain"/>
    <property type="match status" value="1"/>
</dbReference>
<name>A0A0P6WS18_9CHLR</name>